<accession>Q2H699</accession>
<dbReference type="RefSeq" id="XP_001221911.1">
    <property type="nucleotide sequence ID" value="XM_001221910.1"/>
</dbReference>
<evidence type="ECO:0000313" key="1">
    <source>
        <dbReference type="EMBL" id="EAQ89197.1"/>
    </source>
</evidence>
<dbReference type="GeneID" id="4390962"/>
<dbReference type="HOGENOM" id="CLU_2120817_0_0_1"/>
<gene>
    <name evidence="1" type="ORF">CHGG_05816</name>
</gene>
<organism evidence="1 2">
    <name type="scientific">Chaetomium globosum (strain ATCC 6205 / CBS 148.51 / DSM 1962 / NBRC 6347 / NRRL 1970)</name>
    <name type="common">Soil fungus</name>
    <dbReference type="NCBI Taxonomy" id="306901"/>
    <lineage>
        <taxon>Eukaryota</taxon>
        <taxon>Fungi</taxon>
        <taxon>Dikarya</taxon>
        <taxon>Ascomycota</taxon>
        <taxon>Pezizomycotina</taxon>
        <taxon>Sordariomycetes</taxon>
        <taxon>Sordariomycetidae</taxon>
        <taxon>Sordariales</taxon>
        <taxon>Chaetomiaceae</taxon>
        <taxon>Chaetomium</taxon>
    </lineage>
</organism>
<reference evidence="2" key="1">
    <citation type="journal article" date="2015" name="Genome Announc.">
        <title>Draft genome sequence of the cellulolytic fungus Chaetomium globosum.</title>
        <authorList>
            <person name="Cuomo C.A."/>
            <person name="Untereiner W.A."/>
            <person name="Ma L.-J."/>
            <person name="Grabherr M."/>
            <person name="Birren B.W."/>
        </authorList>
    </citation>
    <scope>NUCLEOTIDE SEQUENCE [LARGE SCALE GENOMIC DNA]</scope>
    <source>
        <strain evidence="2">ATCC 6205 / CBS 148.51 / DSM 1962 / NBRC 6347 / NRRL 1970</strain>
    </source>
</reference>
<dbReference type="InParanoid" id="Q2H699"/>
<evidence type="ECO:0000313" key="2">
    <source>
        <dbReference type="Proteomes" id="UP000001056"/>
    </source>
</evidence>
<proteinExistence type="predicted"/>
<keyword evidence="2" id="KW-1185">Reference proteome</keyword>
<dbReference type="Proteomes" id="UP000001056">
    <property type="component" value="Unassembled WGS sequence"/>
</dbReference>
<dbReference type="EMBL" id="CH408031">
    <property type="protein sequence ID" value="EAQ89197.1"/>
    <property type="molecule type" value="Genomic_DNA"/>
</dbReference>
<protein>
    <submittedName>
        <fullName evidence="1">Uncharacterized protein</fullName>
    </submittedName>
</protein>
<dbReference type="VEuPathDB" id="FungiDB:CHGG_05816"/>
<dbReference type="AlphaFoldDB" id="Q2H699"/>
<name>Q2H699_CHAGB</name>
<sequence>MSVSCLDMLTAQRSNMPHSFLDINDVDARGGRVRRRARDRRDRFISLSEKMTGLVPRTEYRFSDDWLGGLQRGDVAGRPHGKENCTLSPTMGVEGGPLSCTVTCRAKERTNRGF</sequence>